<dbReference type="OrthoDB" id="2396538at2759"/>
<sequence>MLLKSKTFPFLVTLSILVFYLVSSHAYLVRRDLATGTKIVTNFNNLGGSITFTKLDTGGTGLDGRFTKGITDSIAKNYVLKIDQLDFAFPNIRIRVTPPGTDTFTPAFPVLFDSFVGKQVQVLHNNQVIDQATITL</sequence>
<gene>
    <name evidence="1" type="ORF">Glove_137g56</name>
</gene>
<evidence type="ECO:0000313" key="2">
    <source>
        <dbReference type="Proteomes" id="UP000266861"/>
    </source>
</evidence>
<name>A0A397J2Q1_9GLOM</name>
<dbReference type="AlphaFoldDB" id="A0A397J2Q1"/>
<keyword evidence="2" id="KW-1185">Reference proteome</keyword>
<dbReference type="Proteomes" id="UP000266861">
    <property type="component" value="Unassembled WGS sequence"/>
</dbReference>
<organism evidence="1 2">
    <name type="scientific">Diversispora epigaea</name>
    <dbReference type="NCBI Taxonomy" id="1348612"/>
    <lineage>
        <taxon>Eukaryota</taxon>
        <taxon>Fungi</taxon>
        <taxon>Fungi incertae sedis</taxon>
        <taxon>Mucoromycota</taxon>
        <taxon>Glomeromycotina</taxon>
        <taxon>Glomeromycetes</taxon>
        <taxon>Diversisporales</taxon>
        <taxon>Diversisporaceae</taxon>
        <taxon>Diversispora</taxon>
    </lineage>
</organism>
<accession>A0A397J2Q1</accession>
<protein>
    <submittedName>
        <fullName evidence="1">Uncharacterized protein</fullName>
    </submittedName>
</protein>
<reference evidence="1 2" key="1">
    <citation type="submission" date="2018-08" db="EMBL/GenBank/DDBJ databases">
        <title>Genome and evolution of the arbuscular mycorrhizal fungus Diversispora epigaea (formerly Glomus versiforme) and its bacterial endosymbionts.</title>
        <authorList>
            <person name="Sun X."/>
            <person name="Fei Z."/>
            <person name="Harrison M."/>
        </authorList>
    </citation>
    <scope>NUCLEOTIDE SEQUENCE [LARGE SCALE GENOMIC DNA]</scope>
    <source>
        <strain evidence="1 2">IT104</strain>
    </source>
</reference>
<comment type="caution">
    <text evidence="1">The sequence shown here is derived from an EMBL/GenBank/DDBJ whole genome shotgun (WGS) entry which is preliminary data.</text>
</comment>
<evidence type="ECO:0000313" key="1">
    <source>
        <dbReference type="EMBL" id="RHZ80286.1"/>
    </source>
</evidence>
<proteinExistence type="predicted"/>
<dbReference type="EMBL" id="PQFF01000128">
    <property type="protein sequence ID" value="RHZ80286.1"/>
    <property type="molecule type" value="Genomic_DNA"/>
</dbReference>